<dbReference type="Pfam" id="PF00288">
    <property type="entry name" value="GHMP_kinases_N"/>
    <property type="match status" value="1"/>
</dbReference>
<gene>
    <name evidence="3" type="ORF">HNR68_004298</name>
</gene>
<dbReference type="AlphaFoldDB" id="A0A853ANE0"/>
<dbReference type="SUPFAM" id="SSF54211">
    <property type="entry name" value="Ribosomal protein S5 domain 2-like"/>
    <property type="match status" value="1"/>
</dbReference>
<dbReference type="InterPro" id="IPR020568">
    <property type="entry name" value="Ribosomal_Su5_D2-typ_SF"/>
</dbReference>
<evidence type="ECO:0000313" key="4">
    <source>
        <dbReference type="Proteomes" id="UP000587002"/>
    </source>
</evidence>
<dbReference type="Proteomes" id="UP000587002">
    <property type="component" value="Unassembled WGS sequence"/>
</dbReference>
<comment type="caution">
    <text evidence="3">The sequence shown here is derived from an EMBL/GenBank/DDBJ whole genome shotgun (WGS) entry which is preliminary data.</text>
</comment>
<organism evidence="3 4">
    <name type="scientific">Saccharopolyspora hordei</name>
    <dbReference type="NCBI Taxonomy" id="1838"/>
    <lineage>
        <taxon>Bacteria</taxon>
        <taxon>Bacillati</taxon>
        <taxon>Actinomycetota</taxon>
        <taxon>Actinomycetes</taxon>
        <taxon>Pseudonocardiales</taxon>
        <taxon>Pseudonocardiaceae</taxon>
        <taxon>Saccharopolyspora</taxon>
    </lineage>
</organism>
<dbReference type="RefSeq" id="WP_343050307.1">
    <property type="nucleotide sequence ID" value="NZ_BAABFH010000001.1"/>
</dbReference>
<protein>
    <submittedName>
        <fullName evidence="3">Uncharacterized protein involved in propanediol utilization</fullName>
    </submittedName>
</protein>
<evidence type="ECO:0000313" key="3">
    <source>
        <dbReference type="EMBL" id="NYI85668.1"/>
    </source>
</evidence>
<name>A0A853ANE0_9PSEU</name>
<dbReference type="GO" id="GO:0005524">
    <property type="term" value="F:ATP binding"/>
    <property type="evidence" value="ECO:0007669"/>
    <property type="project" value="InterPro"/>
</dbReference>
<evidence type="ECO:0000256" key="1">
    <source>
        <dbReference type="ARBA" id="ARBA00022777"/>
    </source>
</evidence>
<dbReference type="Gene3D" id="3.30.230.10">
    <property type="match status" value="1"/>
</dbReference>
<accession>A0A853ANE0</accession>
<dbReference type="GO" id="GO:0016301">
    <property type="term" value="F:kinase activity"/>
    <property type="evidence" value="ECO:0007669"/>
    <property type="project" value="UniProtKB-KW"/>
</dbReference>
<evidence type="ECO:0000259" key="2">
    <source>
        <dbReference type="Pfam" id="PF00288"/>
    </source>
</evidence>
<proteinExistence type="predicted"/>
<dbReference type="InterPro" id="IPR014721">
    <property type="entry name" value="Ribsml_uS5_D2-typ_fold_subgr"/>
</dbReference>
<dbReference type="EMBL" id="JACCFJ010000001">
    <property type="protein sequence ID" value="NYI85668.1"/>
    <property type="molecule type" value="Genomic_DNA"/>
</dbReference>
<feature type="domain" description="GHMP kinase N-terminal" evidence="2">
    <location>
        <begin position="76"/>
        <end position="136"/>
    </location>
</feature>
<keyword evidence="4" id="KW-1185">Reference proteome</keyword>
<reference evidence="3 4" key="1">
    <citation type="submission" date="2020-07" db="EMBL/GenBank/DDBJ databases">
        <title>Sequencing the genomes of 1000 actinobacteria strains.</title>
        <authorList>
            <person name="Klenk H.-P."/>
        </authorList>
    </citation>
    <scope>NUCLEOTIDE SEQUENCE [LARGE SCALE GENOMIC DNA]</scope>
    <source>
        <strain evidence="3 4">DSM 44065</strain>
    </source>
</reference>
<keyword evidence="1" id="KW-0808">Transferase</keyword>
<keyword evidence="1" id="KW-0418">Kinase</keyword>
<sequence>MGIGRAPGHHGELLQGVFWDTLGEPRRGLVTLPISGSGTCAEFRPDLGTAPDALTVVPADRAKARRAAVLTLDLLGSALDTPVCGGLLRLTGDLPVGLGMGSSTSDIIAAVRAVADAFGVRMPASTVAALAVRAEQASDPLMLDDRPLLFAQREGRVLEVLGNALPPMVLLGCLTGAGRPVDTLRLPTVDTSWVEAYERLRRRLRRAVRTADLALLGAVSTESARLNQHLLPKEELPVLTEVARSSSAVGIQVAHSGNVAGVLFDPAAADLPHRLERCRTALARAGIAVTRVFHTSAARSRKDTPVVRPRR</sequence>
<dbReference type="InterPro" id="IPR006204">
    <property type="entry name" value="GHMP_kinase_N_dom"/>
</dbReference>